<evidence type="ECO:0000313" key="1">
    <source>
        <dbReference type="EMBL" id="QHT22135.1"/>
    </source>
</evidence>
<organism evidence="1">
    <name type="scientific">viral metagenome</name>
    <dbReference type="NCBI Taxonomy" id="1070528"/>
    <lineage>
        <taxon>unclassified sequences</taxon>
        <taxon>metagenomes</taxon>
        <taxon>organismal metagenomes</taxon>
    </lineage>
</organism>
<name>A0A6C0E415_9ZZZZ</name>
<sequence>MYNNNCNCASVVCACPSNRAINNVLQIKYPYYIYPGAPFHGYALDPQIIKIYNTELNLLNYELENMRRNDKPILFHLTIGSPAEAHQMGSNNEQRFYKHQIMPEHLYTFARNGVNVVNIIVSPDNLITPLFKVLTEDFAILDDKTYKHKTLPIITKIFRTMMPTNDETRNNKFMDRAKERNYSEILEFDTECFRQTRTDREFTSLFYNNLKNVIDKNSVMGGVNTCFSFAVFNDDSTNARFNSFTMFKEILNFYDNNIETNSNRLIFEWRFVKNNFSVEDNGGNKILYVPFEKLIYNENNYKKNDRFMMVERDGNNGDRIRVKYVLFENMLF</sequence>
<protein>
    <submittedName>
        <fullName evidence="1">Uncharacterized protein</fullName>
    </submittedName>
</protein>
<reference evidence="1" key="1">
    <citation type="journal article" date="2020" name="Nature">
        <title>Giant virus diversity and host interactions through global metagenomics.</title>
        <authorList>
            <person name="Schulz F."/>
            <person name="Roux S."/>
            <person name="Paez-Espino D."/>
            <person name="Jungbluth S."/>
            <person name="Walsh D.A."/>
            <person name="Denef V.J."/>
            <person name="McMahon K.D."/>
            <person name="Konstantinidis K.T."/>
            <person name="Eloe-Fadrosh E.A."/>
            <person name="Kyrpides N.C."/>
            <person name="Woyke T."/>
        </authorList>
    </citation>
    <scope>NUCLEOTIDE SEQUENCE</scope>
    <source>
        <strain evidence="1">GVMAG-M-3300023179-103</strain>
    </source>
</reference>
<proteinExistence type="predicted"/>
<dbReference type="EMBL" id="MN739704">
    <property type="protein sequence ID" value="QHT22135.1"/>
    <property type="molecule type" value="Genomic_DNA"/>
</dbReference>
<dbReference type="AlphaFoldDB" id="A0A6C0E415"/>
<accession>A0A6C0E415</accession>